<sequence length="177" mass="20118">MRIKQKVVLGIVGIFMLFGSNSFMKKSFADEEKTKATEVRIINEEEAVRIAMSNSPNWKLQKVELDNKLSGKQYEVVLINDSQEKDFIIDALTGEILSFETDKSQESLLPNVSINISFEDAVKIAMEESKTGEFKKIELERKKGHLFYAVDIEDGLKVKEYRIDAETGEVLSARADF</sequence>
<evidence type="ECO:0000313" key="3">
    <source>
        <dbReference type="Proteomes" id="UP000515913"/>
    </source>
</evidence>
<feature type="domain" description="PepSY" evidence="1">
    <location>
        <begin position="116"/>
        <end position="173"/>
    </location>
</feature>
<dbReference type="RefSeq" id="WP_101474605.1">
    <property type="nucleotide sequence ID" value="NZ_CP060637.1"/>
</dbReference>
<dbReference type="KEGG" id="fho:H9Q81_09130"/>
<feature type="domain" description="PepSY" evidence="1">
    <location>
        <begin position="42"/>
        <end position="98"/>
    </location>
</feature>
<dbReference type="Pfam" id="PF03413">
    <property type="entry name" value="PepSY"/>
    <property type="match status" value="2"/>
</dbReference>
<evidence type="ECO:0000259" key="1">
    <source>
        <dbReference type="Pfam" id="PF03413"/>
    </source>
</evidence>
<proteinExistence type="predicted"/>
<name>A0A7G9GW82_9FUSO</name>
<gene>
    <name evidence="2" type="ORF">H9Q81_09130</name>
</gene>
<dbReference type="InterPro" id="IPR025711">
    <property type="entry name" value="PepSY"/>
</dbReference>
<keyword evidence="3" id="KW-1185">Reference proteome</keyword>
<dbReference type="Gene3D" id="3.10.450.40">
    <property type="match status" value="2"/>
</dbReference>
<organism evidence="2 3">
    <name type="scientific">Fusobacterium hominis</name>
    <dbReference type="NCBI Taxonomy" id="2764326"/>
    <lineage>
        <taxon>Bacteria</taxon>
        <taxon>Fusobacteriati</taxon>
        <taxon>Fusobacteriota</taxon>
        <taxon>Fusobacteriia</taxon>
        <taxon>Fusobacteriales</taxon>
        <taxon>Fusobacteriaceae</taxon>
        <taxon>Fusobacterium</taxon>
    </lineage>
</organism>
<dbReference type="AlphaFoldDB" id="A0A7G9GW82"/>
<evidence type="ECO:0000313" key="2">
    <source>
        <dbReference type="EMBL" id="QNM15064.1"/>
    </source>
</evidence>
<protein>
    <submittedName>
        <fullName evidence="2">PepSY domain-containing protein</fullName>
    </submittedName>
</protein>
<accession>A0A7G9GW82</accession>
<dbReference type="EMBL" id="CP060637">
    <property type="protein sequence ID" value="QNM15064.1"/>
    <property type="molecule type" value="Genomic_DNA"/>
</dbReference>
<reference evidence="2 3" key="1">
    <citation type="submission" date="2020-08" db="EMBL/GenBank/DDBJ databases">
        <authorList>
            <person name="Liu C."/>
            <person name="Sun Q."/>
        </authorList>
    </citation>
    <scope>NUCLEOTIDE SEQUENCE [LARGE SCALE GENOMIC DNA]</scope>
    <source>
        <strain evidence="2 3">NSJ-57</strain>
    </source>
</reference>
<dbReference type="Proteomes" id="UP000515913">
    <property type="component" value="Chromosome"/>
</dbReference>